<dbReference type="PANTHER" id="PTHR10963">
    <property type="entry name" value="GLYCOSYL HYDROLASE-RELATED"/>
    <property type="match status" value="1"/>
</dbReference>
<evidence type="ECO:0000313" key="6">
    <source>
        <dbReference type="Proteomes" id="UP000815846"/>
    </source>
</evidence>
<evidence type="ECO:0000256" key="2">
    <source>
        <dbReference type="SAM" id="MobiDB-lite"/>
    </source>
</evidence>
<proteinExistence type="inferred from homology"/>
<dbReference type="EMBL" id="PJAI02000005">
    <property type="protein sequence ID" value="TYK66269.1"/>
    <property type="molecule type" value="Genomic_DNA"/>
</dbReference>
<feature type="region of interest" description="Disordered" evidence="2">
    <location>
        <begin position="22"/>
        <end position="73"/>
    </location>
</feature>
<accession>A0ABY3MYL2</accession>
<dbReference type="RefSeq" id="WP_148747726.1">
    <property type="nucleotide sequence ID" value="NZ_PJAI02000005.1"/>
</dbReference>
<protein>
    <submittedName>
        <fullName evidence="5">Family 16 glycosylhydrolase</fullName>
    </submittedName>
</protein>
<dbReference type="InterPro" id="IPR013320">
    <property type="entry name" value="ConA-like_dom_sf"/>
</dbReference>
<dbReference type="PROSITE" id="PS51257">
    <property type="entry name" value="PROKAR_LIPOPROTEIN"/>
    <property type="match status" value="1"/>
</dbReference>
<dbReference type="SUPFAM" id="SSF49899">
    <property type="entry name" value="Concanavalin A-like lectins/glucanases"/>
    <property type="match status" value="1"/>
</dbReference>
<dbReference type="InterPro" id="IPR050546">
    <property type="entry name" value="Glycosyl_Hydrlase_16"/>
</dbReference>
<dbReference type="Proteomes" id="UP000815846">
    <property type="component" value="Unassembled WGS sequence"/>
</dbReference>
<reference evidence="5 6" key="1">
    <citation type="submission" date="2019-08" db="EMBL/GenBank/DDBJ databases">
        <title>Microbe sample from Colwellia echini.</title>
        <authorList>
            <person name="Christiansen L."/>
            <person name="Pathiraja D."/>
            <person name="Schultz-Johansen M."/>
            <person name="Choi I.-G."/>
            <person name="Stougaard P."/>
        </authorList>
    </citation>
    <scope>NUCLEOTIDE SEQUENCE [LARGE SCALE GENOMIC DNA]</scope>
    <source>
        <strain evidence="5 6">A3</strain>
    </source>
</reference>
<dbReference type="Pfam" id="PF00722">
    <property type="entry name" value="Glyco_hydro_16"/>
    <property type="match status" value="1"/>
</dbReference>
<gene>
    <name evidence="5" type="ORF">CWS31_006650</name>
</gene>
<sequence>MIINNKVTLAVVTATTLLVSACGGSSDSADSNPPTTETPEVEAPETETPEVETPESITENVPDENGNVSPTLVDGNASDWQFIPERSDEFNSASLDTTKWENDPEDFGPWSWRPENVKITDDGKLRLTMDYEEHTAQRWGKTDGVNARVDVDMFYTSGMIRVNSVQTYGYYEAKIRGTHTFPGNSPAFWVYSNGQDRAAAGMNPTKEGDPIYSEVDFVELQQAEYSDVTGVQKQDSAEIIDMNLHAIYQDEHGDPVEVRPHNNLQHLSQNKIIADFDPRDDFHIYGTEISEDYVIWYIDGEEVARKANLYWHLPMRVTLSLGLRTPHVTYNNCPNNLPRCPVADNATQTGYPTNMDVDWVRVYKRAP</sequence>
<evidence type="ECO:0000259" key="4">
    <source>
        <dbReference type="PROSITE" id="PS51762"/>
    </source>
</evidence>
<comment type="similarity">
    <text evidence="1">Belongs to the glycosyl hydrolase 16 family.</text>
</comment>
<keyword evidence="6" id="KW-1185">Reference proteome</keyword>
<dbReference type="PANTHER" id="PTHR10963:SF55">
    <property type="entry name" value="GLYCOSIDE HYDROLASE FAMILY 16 PROTEIN"/>
    <property type="match status" value="1"/>
</dbReference>
<feature type="compositionally biased region" description="Acidic residues" evidence="2">
    <location>
        <begin position="39"/>
        <end position="53"/>
    </location>
</feature>
<evidence type="ECO:0000256" key="3">
    <source>
        <dbReference type="SAM" id="SignalP"/>
    </source>
</evidence>
<feature type="domain" description="GH16" evidence="4">
    <location>
        <begin position="78"/>
        <end position="367"/>
    </location>
</feature>
<dbReference type="PROSITE" id="PS51762">
    <property type="entry name" value="GH16_2"/>
    <property type="match status" value="1"/>
</dbReference>
<feature type="signal peptide" evidence="3">
    <location>
        <begin position="1"/>
        <end position="21"/>
    </location>
</feature>
<keyword evidence="3" id="KW-0732">Signal</keyword>
<name>A0ABY3MYL2_9GAMM</name>
<dbReference type="InterPro" id="IPR000757">
    <property type="entry name" value="Beta-glucanase-like"/>
</dbReference>
<organism evidence="5 6">
    <name type="scientific">Colwellia echini</name>
    <dbReference type="NCBI Taxonomy" id="1982103"/>
    <lineage>
        <taxon>Bacteria</taxon>
        <taxon>Pseudomonadati</taxon>
        <taxon>Pseudomonadota</taxon>
        <taxon>Gammaproteobacteria</taxon>
        <taxon>Alteromonadales</taxon>
        <taxon>Colwelliaceae</taxon>
        <taxon>Colwellia</taxon>
    </lineage>
</organism>
<evidence type="ECO:0000313" key="5">
    <source>
        <dbReference type="EMBL" id="TYK66269.1"/>
    </source>
</evidence>
<feature type="chain" id="PRO_5045464331" evidence="3">
    <location>
        <begin position="22"/>
        <end position="367"/>
    </location>
</feature>
<dbReference type="Gene3D" id="2.60.120.200">
    <property type="match status" value="1"/>
</dbReference>
<feature type="compositionally biased region" description="Low complexity" evidence="2">
    <location>
        <begin position="22"/>
        <end position="38"/>
    </location>
</feature>
<evidence type="ECO:0000256" key="1">
    <source>
        <dbReference type="ARBA" id="ARBA00006865"/>
    </source>
</evidence>
<comment type="caution">
    <text evidence="5">The sequence shown here is derived from an EMBL/GenBank/DDBJ whole genome shotgun (WGS) entry which is preliminary data.</text>
</comment>